<feature type="compositionally biased region" description="Low complexity" evidence="1">
    <location>
        <begin position="57"/>
        <end position="66"/>
    </location>
</feature>
<keyword evidence="3" id="KW-1185">Reference proteome</keyword>
<feature type="region of interest" description="Disordered" evidence="1">
    <location>
        <begin position="45"/>
        <end position="124"/>
    </location>
</feature>
<proteinExistence type="predicted"/>
<protein>
    <submittedName>
        <fullName evidence="2">Uncharacterized protein</fullName>
    </submittedName>
</protein>
<organism evidence="2 3">
    <name type="scientific">Suillus luteus UH-Slu-Lm8-n1</name>
    <dbReference type="NCBI Taxonomy" id="930992"/>
    <lineage>
        <taxon>Eukaryota</taxon>
        <taxon>Fungi</taxon>
        <taxon>Dikarya</taxon>
        <taxon>Basidiomycota</taxon>
        <taxon>Agaricomycotina</taxon>
        <taxon>Agaricomycetes</taxon>
        <taxon>Agaricomycetidae</taxon>
        <taxon>Boletales</taxon>
        <taxon>Suillineae</taxon>
        <taxon>Suillaceae</taxon>
        <taxon>Suillus</taxon>
    </lineage>
</organism>
<evidence type="ECO:0000313" key="2">
    <source>
        <dbReference type="EMBL" id="KIK36030.1"/>
    </source>
</evidence>
<reference evidence="2 3" key="1">
    <citation type="submission" date="2014-04" db="EMBL/GenBank/DDBJ databases">
        <authorList>
            <consortium name="DOE Joint Genome Institute"/>
            <person name="Kuo A."/>
            <person name="Ruytinx J."/>
            <person name="Rineau F."/>
            <person name="Colpaert J."/>
            <person name="Kohler A."/>
            <person name="Nagy L.G."/>
            <person name="Floudas D."/>
            <person name="Copeland A."/>
            <person name="Barry K.W."/>
            <person name="Cichocki N."/>
            <person name="Veneault-Fourrey C."/>
            <person name="LaButti K."/>
            <person name="Lindquist E.A."/>
            <person name="Lipzen A."/>
            <person name="Lundell T."/>
            <person name="Morin E."/>
            <person name="Murat C."/>
            <person name="Sun H."/>
            <person name="Tunlid A."/>
            <person name="Henrissat B."/>
            <person name="Grigoriev I.V."/>
            <person name="Hibbett D.S."/>
            <person name="Martin F."/>
            <person name="Nordberg H.P."/>
            <person name="Cantor M.N."/>
            <person name="Hua S.X."/>
        </authorList>
    </citation>
    <scope>NUCLEOTIDE SEQUENCE [LARGE SCALE GENOMIC DNA]</scope>
    <source>
        <strain evidence="2 3">UH-Slu-Lm8-n1</strain>
    </source>
</reference>
<dbReference type="AlphaFoldDB" id="A0A0C9ZEZ6"/>
<evidence type="ECO:0000256" key="1">
    <source>
        <dbReference type="SAM" id="MobiDB-lite"/>
    </source>
</evidence>
<reference evidence="3" key="2">
    <citation type="submission" date="2015-01" db="EMBL/GenBank/DDBJ databases">
        <title>Evolutionary Origins and Diversification of the Mycorrhizal Mutualists.</title>
        <authorList>
            <consortium name="DOE Joint Genome Institute"/>
            <consortium name="Mycorrhizal Genomics Consortium"/>
            <person name="Kohler A."/>
            <person name="Kuo A."/>
            <person name="Nagy L.G."/>
            <person name="Floudas D."/>
            <person name="Copeland A."/>
            <person name="Barry K.W."/>
            <person name="Cichocki N."/>
            <person name="Veneault-Fourrey C."/>
            <person name="LaButti K."/>
            <person name="Lindquist E.A."/>
            <person name="Lipzen A."/>
            <person name="Lundell T."/>
            <person name="Morin E."/>
            <person name="Murat C."/>
            <person name="Riley R."/>
            <person name="Ohm R."/>
            <person name="Sun H."/>
            <person name="Tunlid A."/>
            <person name="Henrissat B."/>
            <person name="Grigoriev I.V."/>
            <person name="Hibbett D.S."/>
            <person name="Martin F."/>
        </authorList>
    </citation>
    <scope>NUCLEOTIDE SEQUENCE [LARGE SCALE GENOMIC DNA]</scope>
    <source>
        <strain evidence="3">UH-Slu-Lm8-n1</strain>
    </source>
</reference>
<evidence type="ECO:0000313" key="3">
    <source>
        <dbReference type="Proteomes" id="UP000054485"/>
    </source>
</evidence>
<feature type="compositionally biased region" description="Basic residues" evidence="1">
    <location>
        <begin position="104"/>
        <end position="124"/>
    </location>
</feature>
<name>A0A0C9ZEZ6_9AGAM</name>
<dbReference type="Proteomes" id="UP000054485">
    <property type="component" value="Unassembled WGS sequence"/>
</dbReference>
<feature type="compositionally biased region" description="Polar residues" evidence="1">
    <location>
        <begin position="67"/>
        <end position="94"/>
    </location>
</feature>
<dbReference type="HOGENOM" id="CLU_2005425_0_0_1"/>
<sequence length="124" mass="13076">MRHQPLESSLITFPFAWDCMSHSLMAASGVTAHPRYLAWYAKSARGVKRPEHPDSPGPGNEPSSSNTHPRTNPDATVTVSGNSAQPSAASSAHDNAQHDDGKSKSKSKSKAGGKRSGKGKGRAK</sequence>
<dbReference type="EMBL" id="KN835567">
    <property type="protein sequence ID" value="KIK36030.1"/>
    <property type="molecule type" value="Genomic_DNA"/>
</dbReference>
<gene>
    <name evidence="2" type="ORF">CY34DRAFT_16659</name>
</gene>
<accession>A0A0C9ZEZ6</accession>
<dbReference type="InParanoid" id="A0A0C9ZEZ6"/>